<dbReference type="EMBL" id="CASHSV030000034">
    <property type="protein sequence ID" value="CAJ2642869.1"/>
    <property type="molecule type" value="Genomic_DNA"/>
</dbReference>
<sequence length="682" mass="73029">MAFSTTSLLSTNFLGARNIPTPKTTKPSISLPLFFKSTILNSQKPNNDNSEPLKSAAVSALILSSMTLNITPVALAADNITPPPPPPPVLEAQPNKLNPTNSTSPFSQNISLTAPKPQTQSITDLPDGSQWRYSEFLNAVKKGKVERVRFSKDGSVLQLTAVDGRRANVTVPNDPDLIDILAMNGVDISVSEGEQGGPGGPGGLGGPMDFGRSKSKFQEVPETGVTFADVAGADQAKLELQEVVDFLKNPDKYTALGAKIPKGCLLVGPPGTGKTLLARAVAGEAGVPFFSCAASEFVELFVGVGASRVRDLFEKAKSKAPCIVFIDEIDAVGRQRGAGLGGGNDEREQTINQLLTEMDGFSGNSGVIVLAATNRPDVLDSALLRPGRFDRQVTVDRPDVAGRVRILQVHSRGKALAKDVDFDKIARRTPGFTGADLQNLMNEAAILAARRDLKEISKDEIADALERIIAGPEKKNAVVSEEKKKLVAYHEAGHALVGALMPEYDPVAKISIIPRGQAGGLTFFAPSEERLESGLYSRSYLENQMAVALGGRVAEEVIFGQENVTTGASNDFMQVSRVARQMVERFGFSKKIGQVAIGGGGGNPFLGQQMSSQKDYSMATADIVDKEVRELVDKAYIRATTIINTHIDILHKLAQLLIEKETVDGEEFMSLFIDGKAELFVQ</sequence>
<keyword evidence="2" id="KW-1185">Reference proteome</keyword>
<comment type="caution">
    <text evidence="1">The sequence shown here is derived from an EMBL/GenBank/DDBJ whole genome shotgun (WGS) entry which is preliminary data.</text>
</comment>
<proteinExistence type="predicted"/>
<gene>
    <name evidence="1" type="ORF">MILVUS5_LOCUS12247</name>
</gene>
<evidence type="ECO:0000313" key="1">
    <source>
        <dbReference type="EMBL" id="CAJ2642869.1"/>
    </source>
</evidence>
<dbReference type="Proteomes" id="UP001177021">
    <property type="component" value="Unassembled WGS sequence"/>
</dbReference>
<accession>A0ACB0JCS1</accession>
<organism evidence="1 2">
    <name type="scientific">Trifolium pratense</name>
    <name type="common">Red clover</name>
    <dbReference type="NCBI Taxonomy" id="57577"/>
    <lineage>
        <taxon>Eukaryota</taxon>
        <taxon>Viridiplantae</taxon>
        <taxon>Streptophyta</taxon>
        <taxon>Embryophyta</taxon>
        <taxon>Tracheophyta</taxon>
        <taxon>Spermatophyta</taxon>
        <taxon>Magnoliopsida</taxon>
        <taxon>eudicotyledons</taxon>
        <taxon>Gunneridae</taxon>
        <taxon>Pentapetalae</taxon>
        <taxon>rosids</taxon>
        <taxon>fabids</taxon>
        <taxon>Fabales</taxon>
        <taxon>Fabaceae</taxon>
        <taxon>Papilionoideae</taxon>
        <taxon>50 kb inversion clade</taxon>
        <taxon>NPAAA clade</taxon>
        <taxon>Hologalegina</taxon>
        <taxon>IRL clade</taxon>
        <taxon>Trifolieae</taxon>
        <taxon>Trifolium</taxon>
    </lineage>
</organism>
<evidence type="ECO:0000313" key="2">
    <source>
        <dbReference type="Proteomes" id="UP001177021"/>
    </source>
</evidence>
<protein>
    <submittedName>
        <fullName evidence="1">Uncharacterized protein</fullName>
    </submittedName>
</protein>
<name>A0ACB0JCS1_TRIPR</name>
<reference evidence="1" key="1">
    <citation type="submission" date="2023-10" db="EMBL/GenBank/DDBJ databases">
        <authorList>
            <person name="Rodriguez Cubillos JULIANA M."/>
            <person name="De Vega J."/>
        </authorList>
    </citation>
    <scope>NUCLEOTIDE SEQUENCE</scope>
</reference>